<dbReference type="EMBL" id="CAUJNA010003788">
    <property type="protein sequence ID" value="CAJ1409824.1"/>
    <property type="molecule type" value="Genomic_DNA"/>
</dbReference>
<dbReference type="Proteomes" id="UP001178507">
    <property type="component" value="Unassembled WGS sequence"/>
</dbReference>
<dbReference type="InterPro" id="IPR011989">
    <property type="entry name" value="ARM-like"/>
</dbReference>
<keyword evidence="2" id="KW-1185">Reference proteome</keyword>
<evidence type="ECO:0000313" key="2">
    <source>
        <dbReference type="Proteomes" id="UP001178507"/>
    </source>
</evidence>
<dbReference type="InterPro" id="IPR000225">
    <property type="entry name" value="Armadillo"/>
</dbReference>
<dbReference type="InterPro" id="IPR016024">
    <property type="entry name" value="ARM-type_fold"/>
</dbReference>
<dbReference type="Gene3D" id="1.25.10.10">
    <property type="entry name" value="Leucine-rich Repeat Variant"/>
    <property type="match status" value="1"/>
</dbReference>
<accession>A0AA36JRH8</accession>
<dbReference type="SUPFAM" id="SSF48371">
    <property type="entry name" value="ARM repeat"/>
    <property type="match status" value="1"/>
</dbReference>
<organism evidence="1 2">
    <name type="scientific">Effrenium voratum</name>
    <dbReference type="NCBI Taxonomy" id="2562239"/>
    <lineage>
        <taxon>Eukaryota</taxon>
        <taxon>Sar</taxon>
        <taxon>Alveolata</taxon>
        <taxon>Dinophyceae</taxon>
        <taxon>Suessiales</taxon>
        <taxon>Symbiodiniaceae</taxon>
        <taxon>Effrenium</taxon>
    </lineage>
</organism>
<dbReference type="AlphaFoldDB" id="A0AA36JRH8"/>
<dbReference type="InterPro" id="IPR043379">
    <property type="entry name" value="ANKAR"/>
</dbReference>
<proteinExistence type="predicted"/>
<sequence>MDTVKILEPCIQALGSKDSQQRNEATKRLATLMKEHHLFPISLIKMNGLKPLIRLLGSKEAASGEKAYAALTLGLIAKNNVKHQEAIGAPGLTALVKLLKEGKAVERSQATFALAQLLQGQPRYQVALVKLGALPLLVQQLSGETEGDFGSAAFALAMLAQNIEAHQTAIRLEGAVEVLASRLHGESSGDRIDAAFALAHLATGHAKNQEAIFEAEVVEGLMLLLNSSFLAERMNAMLAITRIADDYEPAQTAFGEVGAIASLVKALQCNTARQAALIALHSVAKSHAENQQAIVQSGALETLVRQLRTGMRAERRHAALILSTMVESNEEVVQMVDQLGGTIPLRREQSLL</sequence>
<dbReference type="PANTHER" id="PTHR46464:SF2">
    <property type="entry name" value="ANKYRIN AND ARMADILLO REPEAT-CONTAINING PROTEIN"/>
    <property type="match status" value="1"/>
</dbReference>
<name>A0AA36JRH8_9DINO</name>
<gene>
    <name evidence="1" type="ORF">EVOR1521_LOCUS30817</name>
</gene>
<dbReference type="PANTHER" id="PTHR46464">
    <property type="entry name" value="ANK_REP_REGION DOMAIN-CONTAINING PROTEIN"/>
    <property type="match status" value="1"/>
</dbReference>
<protein>
    <submittedName>
        <fullName evidence="1">Uncharacterized protein</fullName>
    </submittedName>
</protein>
<comment type="caution">
    <text evidence="1">The sequence shown here is derived from an EMBL/GenBank/DDBJ whole genome shotgun (WGS) entry which is preliminary data.</text>
</comment>
<evidence type="ECO:0000313" key="1">
    <source>
        <dbReference type="EMBL" id="CAJ1409824.1"/>
    </source>
</evidence>
<reference evidence="1" key="1">
    <citation type="submission" date="2023-08" db="EMBL/GenBank/DDBJ databases">
        <authorList>
            <person name="Chen Y."/>
            <person name="Shah S."/>
            <person name="Dougan E. K."/>
            <person name="Thang M."/>
            <person name="Chan C."/>
        </authorList>
    </citation>
    <scope>NUCLEOTIDE SEQUENCE</scope>
</reference>
<dbReference type="SMART" id="SM00185">
    <property type="entry name" value="ARM"/>
    <property type="match status" value="5"/>
</dbReference>